<keyword evidence="2" id="KW-1185">Reference proteome</keyword>
<dbReference type="Proteomes" id="UP000886501">
    <property type="component" value="Unassembled WGS sequence"/>
</dbReference>
<organism evidence="1 2">
    <name type="scientific">Thelephora ganbajun</name>
    <name type="common">Ganba fungus</name>
    <dbReference type="NCBI Taxonomy" id="370292"/>
    <lineage>
        <taxon>Eukaryota</taxon>
        <taxon>Fungi</taxon>
        <taxon>Dikarya</taxon>
        <taxon>Basidiomycota</taxon>
        <taxon>Agaricomycotina</taxon>
        <taxon>Agaricomycetes</taxon>
        <taxon>Thelephorales</taxon>
        <taxon>Thelephoraceae</taxon>
        <taxon>Thelephora</taxon>
    </lineage>
</organism>
<comment type="caution">
    <text evidence="1">The sequence shown here is derived from an EMBL/GenBank/DDBJ whole genome shotgun (WGS) entry which is preliminary data.</text>
</comment>
<sequence length="283" mass="31238">MSLHPASLVSPAEHSTKLLQLLDLQITRGLTEQLVQSTVEVVNFALGLPTTSSSRGRSTARTNEYAEFTQFVSDIIERAEVTTSDILVALIYIQRAKPYLSIQTKEWALHRVFLGALITASKYTNDSTLKNIHWAMASATFGKRDIGRIEREFIEVLDWEFSVTEADLLIVRDALLHLLPVQHTTTIPALTKDVAVSPPSSPVVYEFSHDSDSSESSHWSDDETDSDSHSTPATSPSPPTPSHALFSPARPHSITKTFGTVLDAIQHPFWDAPHHPLSVHVVA</sequence>
<name>A0ACB6ZGW2_THEGA</name>
<dbReference type="EMBL" id="MU118011">
    <property type="protein sequence ID" value="KAF9648578.1"/>
    <property type="molecule type" value="Genomic_DNA"/>
</dbReference>
<evidence type="ECO:0000313" key="2">
    <source>
        <dbReference type="Proteomes" id="UP000886501"/>
    </source>
</evidence>
<reference evidence="1" key="2">
    <citation type="journal article" date="2020" name="Nat. Commun.">
        <title>Large-scale genome sequencing of mycorrhizal fungi provides insights into the early evolution of symbiotic traits.</title>
        <authorList>
            <person name="Miyauchi S."/>
            <person name="Kiss E."/>
            <person name="Kuo A."/>
            <person name="Drula E."/>
            <person name="Kohler A."/>
            <person name="Sanchez-Garcia M."/>
            <person name="Morin E."/>
            <person name="Andreopoulos B."/>
            <person name="Barry K.W."/>
            <person name="Bonito G."/>
            <person name="Buee M."/>
            <person name="Carver A."/>
            <person name="Chen C."/>
            <person name="Cichocki N."/>
            <person name="Clum A."/>
            <person name="Culley D."/>
            <person name="Crous P.W."/>
            <person name="Fauchery L."/>
            <person name="Girlanda M."/>
            <person name="Hayes R.D."/>
            <person name="Keri Z."/>
            <person name="LaButti K."/>
            <person name="Lipzen A."/>
            <person name="Lombard V."/>
            <person name="Magnuson J."/>
            <person name="Maillard F."/>
            <person name="Murat C."/>
            <person name="Nolan M."/>
            <person name="Ohm R.A."/>
            <person name="Pangilinan J."/>
            <person name="Pereira M.F."/>
            <person name="Perotto S."/>
            <person name="Peter M."/>
            <person name="Pfister S."/>
            <person name="Riley R."/>
            <person name="Sitrit Y."/>
            <person name="Stielow J.B."/>
            <person name="Szollosi G."/>
            <person name="Zifcakova L."/>
            <person name="Stursova M."/>
            <person name="Spatafora J.W."/>
            <person name="Tedersoo L."/>
            <person name="Vaario L.M."/>
            <person name="Yamada A."/>
            <person name="Yan M."/>
            <person name="Wang P."/>
            <person name="Xu J."/>
            <person name="Bruns T."/>
            <person name="Baldrian P."/>
            <person name="Vilgalys R."/>
            <person name="Dunand C."/>
            <person name="Henrissat B."/>
            <person name="Grigoriev I.V."/>
            <person name="Hibbett D."/>
            <person name="Nagy L.G."/>
            <person name="Martin F.M."/>
        </authorList>
    </citation>
    <scope>NUCLEOTIDE SEQUENCE</scope>
    <source>
        <strain evidence="1">P2</strain>
    </source>
</reference>
<gene>
    <name evidence="1" type="ORF">BDM02DRAFT_3187013</name>
</gene>
<protein>
    <submittedName>
        <fullName evidence="1">Uncharacterized protein</fullName>
    </submittedName>
</protein>
<accession>A0ACB6ZGW2</accession>
<proteinExistence type="predicted"/>
<evidence type="ECO:0000313" key="1">
    <source>
        <dbReference type="EMBL" id="KAF9648578.1"/>
    </source>
</evidence>
<reference evidence="1" key="1">
    <citation type="submission" date="2019-10" db="EMBL/GenBank/DDBJ databases">
        <authorList>
            <consortium name="DOE Joint Genome Institute"/>
            <person name="Kuo A."/>
            <person name="Miyauchi S."/>
            <person name="Kiss E."/>
            <person name="Drula E."/>
            <person name="Kohler A."/>
            <person name="Sanchez-Garcia M."/>
            <person name="Andreopoulos B."/>
            <person name="Barry K.W."/>
            <person name="Bonito G."/>
            <person name="Buee M."/>
            <person name="Carver A."/>
            <person name="Chen C."/>
            <person name="Cichocki N."/>
            <person name="Clum A."/>
            <person name="Culley D."/>
            <person name="Crous P.W."/>
            <person name="Fauchery L."/>
            <person name="Girlanda M."/>
            <person name="Hayes R."/>
            <person name="Keri Z."/>
            <person name="Labutti K."/>
            <person name="Lipzen A."/>
            <person name="Lombard V."/>
            <person name="Magnuson J."/>
            <person name="Maillard F."/>
            <person name="Morin E."/>
            <person name="Murat C."/>
            <person name="Nolan M."/>
            <person name="Ohm R."/>
            <person name="Pangilinan J."/>
            <person name="Pereira M."/>
            <person name="Perotto S."/>
            <person name="Peter M."/>
            <person name="Riley R."/>
            <person name="Sitrit Y."/>
            <person name="Stielow B."/>
            <person name="Szollosi G."/>
            <person name="Zifcakova L."/>
            <person name="Stursova M."/>
            <person name="Spatafora J.W."/>
            <person name="Tedersoo L."/>
            <person name="Vaario L.-M."/>
            <person name="Yamada A."/>
            <person name="Yan M."/>
            <person name="Wang P."/>
            <person name="Xu J."/>
            <person name="Bruns T."/>
            <person name="Baldrian P."/>
            <person name="Vilgalys R."/>
            <person name="Henrissat B."/>
            <person name="Grigoriev I.V."/>
            <person name="Hibbett D."/>
            <person name="Nagy L.G."/>
            <person name="Martin F.M."/>
        </authorList>
    </citation>
    <scope>NUCLEOTIDE SEQUENCE</scope>
    <source>
        <strain evidence="1">P2</strain>
    </source>
</reference>